<accession>A0A5N5T3M5</accession>
<comment type="caution">
    <text evidence="1">The sequence shown here is derived from an EMBL/GenBank/DDBJ whole genome shotgun (WGS) entry which is preliminary data.</text>
</comment>
<dbReference type="Proteomes" id="UP000326759">
    <property type="component" value="Unassembled WGS sequence"/>
</dbReference>
<evidence type="ECO:0000313" key="2">
    <source>
        <dbReference type="Proteomes" id="UP000326759"/>
    </source>
</evidence>
<sequence>MDFAHLLKEHQVTISFSTKLTNNTSTKESSIRVLVNKSTQCKLNLSSSIGTQCFFNVPDSPRVTELRKELRKKQYEIRALRRRNSILSNLNNFSSMIEFKKELNRKTCLINYLRNKNHYTKTARKLFWCFRNVVPPCDNINFKTVLSYIN</sequence>
<evidence type="ECO:0000313" key="1">
    <source>
        <dbReference type="EMBL" id="KAB7500757.1"/>
    </source>
</evidence>
<gene>
    <name evidence="1" type="ORF">Anas_12609</name>
</gene>
<proteinExistence type="predicted"/>
<dbReference type="EMBL" id="SEYY01012773">
    <property type="protein sequence ID" value="KAB7500757.1"/>
    <property type="molecule type" value="Genomic_DNA"/>
</dbReference>
<keyword evidence="2" id="KW-1185">Reference proteome</keyword>
<dbReference type="AlphaFoldDB" id="A0A5N5T3M5"/>
<name>A0A5N5T3M5_9CRUS</name>
<dbReference type="OrthoDB" id="10484841at2759"/>
<reference evidence="1 2" key="1">
    <citation type="journal article" date="2019" name="PLoS Biol.">
        <title>Sex chromosomes control vertical transmission of feminizing Wolbachia symbionts in an isopod.</title>
        <authorList>
            <person name="Becking T."/>
            <person name="Chebbi M.A."/>
            <person name="Giraud I."/>
            <person name="Moumen B."/>
            <person name="Laverre T."/>
            <person name="Caubet Y."/>
            <person name="Peccoud J."/>
            <person name="Gilbert C."/>
            <person name="Cordaux R."/>
        </authorList>
    </citation>
    <scope>NUCLEOTIDE SEQUENCE [LARGE SCALE GENOMIC DNA]</scope>
    <source>
        <strain evidence="1">ANa2</strain>
        <tissue evidence="1">Whole body excluding digestive tract and cuticle</tissue>
    </source>
</reference>
<protein>
    <submittedName>
        <fullName evidence="1">Uncharacterized protein</fullName>
    </submittedName>
</protein>
<organism evidence="1 2">
    <name type="scientific">Armadillidium nasatum</name>
    <dbReference type="NCBI Taxonomy" id="96803"/>
    <lineage>
        <taxon>Eukaryota</taxon>
        <taxon>Metazoa</taxon>
        <taxon>Ecdysozoa</taxon>
        <taxon>Arthropoda</taxon>
        <taxon>Crustacea</taxon>
        <taxon>Multicrustacea</taxon>
        <taxon>Malacostraca</taxon>
        <taxon>Eumalacostraca</taxon>
        <taxon>Peracarida</taxon>
        <taxon>Isopoda</taxon>
        <taxon>Oniscidea</taxon>
        <taxon>Crinocheta</taxon>
        <taxon>Armadillidiidae</taxon>
        <taxon>Armadillidium</taxon>
    </lineage>
</organism>